<feature type="domain" description="PKS/mFAS DH" evidence="6">
    <location>
        <begin position="531"/>
        <end position="820"/>
    </location>
</feature>
<evidence type="ECO:0000256" key="2">
    <source>
        <dbReference type="ARBA" id="ARBA00022553"/>
    </source>
</evidence>
<dbReference type="InterPro" id="IPR016039">
    <property type="entry name" value="Thiolase-like"/>
</dbReference>
<dbReference type="PANTHER" id="PTHR45681">
    <property type="entry name" value="POLYKETIDE SYNTHASE 44-RELATED"/>
    <property type="match status" value="1"/>
</dbReference>
<evidence type="ECO:0000256" key="4">
    <source>
        <dbReference type="PROSITE-ProRule" id="PRU01363"/>
    </source>
</evidence>
<dbReference type="Gene3D" id="3.10.129.110">
    <property type="entry name" value="Polyketide synthase dehydratase"/>
    <property type="match status" value="1"/>
</dbReference>
<dbReference type="PROSITE" id="PS52004">
    <property type="entry name" value="KS3_2"/>
    <property type="match status" value="1"/>
</dbReference>
<name>A0A498NV78_LABRO</name>
<organism evidence="7 9">
    <name type="scientific">Labeo rohita</name>
    <name type="common">Indian major carp</name>
    <name type="synonym">Cyprinus rohita</name>
    <dbReference type="NCBI Taxonomy" id="84645"/>
    <lineage>
        <taxon>Eukaryota</taxon>
        <taxon>Metazoa</taxon>
        <taxon>Chordata</taxon>
        <taxon>Craniata</taxon>
        <taxon>Vertebrata</taxon>
        <taxon>Euteleostomi</taxon>
        <taxon>Actinopterygii</taxon>
        <taxon>Neopterygii</taxon>
        <taxon>Teleostei</taxon>
        <taxon>Ostariophysi</taxon>
        <taxon>Cypriniformes</taxon>
        <taxon>Cyprinidae</taxon>
        <taxon>Labeoninae</taxon>
        <taxon>Labeonini</taxon>
        <taxon>Labeo</taxon>
    </lineage>
</organism>
<dbReference type="PROSITE" id="PS00606">
    <property type="entry name" value="KS3_1"/>
    <property type="match status" value="1"/>
</dbReference>
<dbReference type="SMART" id="SM00825">
    <property type="entry name" value="PKS_KS"/>
    <property type="match status" value="1"/>
</dbReference>
<dbReference type="Gene3D" id="3.40.47.10">
    <property type="match status" value="1"/>
</dbReference>
<evidence type="ECO:0000256" key="3">
    <source>
        <dbReference type="ARBA" id="ARBA00022679"/>
    </source>
</evidence>
<keyword evidence="3" id="KW-0808">Transferase</keyword>
<accession>A0A498NV78</accession>
<dbReference type="InterPro" id="IPR001227">
    <property type="entry name" value="Ac_transferase_dom_sf"/>
</dbReference>
<dbReference type="PROSITE" id="PS52019">
    <property type="entry name" value="PKS_MFAS_DH"/>
    <property type="match status" value="1"/>
</dbReference>
<comment type="caution">
    <text evidence="7">The sequence shown here is derived from an EMBL/GenBank/DDBJ whole genome shotgun (WGS) entry which is preliminary data.</text>
</comment>
<dbReference type="InterPro" id="IPR042104">
    <property type="entry name" value="PKS_dehydratase_sf"/>
</dbReference>
<gene>
    <name evidence="8" type="ORF">ROHU_002177</name>
    <name evidence="7" type="ORF">ROHU_003773</name>
</gene>
<evidence type="ECO:0000259" key="6">
    <source>
        <dbReference type="PROSITE" id="PS52019"/>
    </source>
</evidence>
<dbReference type="InterPro" id="IPR049900">
    <property type="entry name" value="PKS_mFAS_DH"/>
</dbReference>
<dbReference type="SUPFAM" id="SSF52151">
    <property type="entry name" value="FabD/lysophospholipase-like"/>
    <property type="match status" value="1"/>
</dbReference>
<feature type="region of interest" description="C-terminal hotdog fold" evidence="4">
    <location>
        <begin position="675"/>
        <end position="820"/>
    </location>
</feature>
<sequence>MMDGDTEIAVVGIGCHFPGGEGLENFWRVLLHGENCAVQIPNERFSLSQWYDPDESRAGKTCTEKAALIDGLNQFDHKFFGITDAESINMDPQHKLLLHCTYRALEDAGIPMEKASGTRTGVFLGLMNKDFELASVRTNPKYIDHSYGTGVSMSIAANRISYIFNFTGPSLAIDCACSSSLVALHFACQAIKQGDCEMAMCAGVSCILEPTIFVGLSKAKMISSDGTSKPFSSKANGYGRGEGCGVVLLKPLKKALKDHDHIWGIISKTAVNQDGHTVSPITKPSMEQQMELLKKIYSTETDLTSVQYIEAHGTGTPVGDPIEAGRVCLAAYNSPQSCTLSGDPDDIDRLHHNLSKSDTGKDLFLRMLDVPAAYHSHKMDPIVSKVKESIGSLQAHDLKTELFSTVTGESFCSSDFITGDYWARNIREPVKFEQAVKSAAKNKRNVIFVEIGPRRSLQRYITETLGNDVPVLSSLQPDKDHETILAIVSKLFELGVKVDWEVFYKGFETKPIPYPRYQFDDVKRDVFASRLQLIGSTCNHPVVTQMGTDSLVFSCDLSSESVAFLQDHRHNGVAIIPGAFYAELGLAATIAYAKPKVPLSSLQLSITFQSPFVFTKNAPDIKVELDPSDNLADNTCNFKIQSTSAVYAFGTVEVKLGRMPEEEFISLDCISKRCTFLVTTEKIYKHLSQTGFEYGSVFRNKADVYCGKEFREAVSVVRIPKELLHQLHDYYLHPVVLDYVMQLIPGTMVNELSARPQFPAQIGSLTVFEPLQEEMVVYLRAVHVGEDDFDICGCLANKQGRVLVELRNVKIRMLGSHSQVVEEYFFHNEFSVIAEDATSKMSIKALVFSDKLIDVGSVTFEDIKALFQVLSSYPCHKYPELVVKEGIDSMLAMTLQNLIFNDRGVNVPLVTLLDPNSTLSTLIKILEDSCVDEYQSENEIKSTYL</sequence>
<dbReference type="InterPro" id="IPR014030">
    <property type="entry name" value="Ketoacyl_synth_N"/>
</dbReference>
<dbReference type="Pfam" id="PF00698">
    <property type="entry name" value="Acyl_transf_1"/>
    <property type="match status" value="1"/>
</dbReference>
<feature type="domain" description="Ketosynthase family 3 (KS3)" evidence="5">
    <location>
        <begin position="5"/>
        <end position="429"/>
    </location>
</feature>
<dbReference type="EMBL" id="QBIY01011117">
    <property type="protein sequence ID" value="RXN35499.1"/>
    <property type="molecule type" value="Genomic_DNA"/>
</dbReference>
<dbReference type="SMART" id="SM00826">
    <property type="entry name" value="PKS_DH"/>
    <property type="match status" value="1"/>
</dbReference>
<evidence type="ECO:0000259" key="5">
    <source>
        <dbReference type="PROSITE" id="PS52004"/>
    </source>
</evidence>
<reference evidence="7 9" key="1">
    <citation type="submission" date="2018-03" db="EMBL/GenBank/DDBJ databases">
        <title>Draft genome sequence of Rohu Carp (Labeo rohita).</title>
        <authorList>
            <person name="Das P."/>
            <person name="Kushwaha B."/>
            <person name="Joshi C.G."/>
            <person name="Kumar D."/>
            <person name="Nagpure N.S."/>
            <person name="Sahoo L."/>
            <person name="Das S.P."/>
            <person name="Bit A."/>
            <person name="Patnaik S."/>
            <person name="Meher P.K."/>
            <person name="Jayasankar P."/>
            <person name="Koringa P.G."/>
            <person name="Patel N.V."/>
            <person name="Hinsu A.T."/>
            <person name="Kumar R."/>
            <person name="Pandey M."/>
            <person name="Agarwal S."/>
            <person name="Srivastava S."/>
            <person name="Singh M."/>
            <person name="Iquebal M.A."/>
            <person name="Jaiswal S."/>
            <person name="Angadi U.B."/>
            <person name="Kumar N."/>
            <person name="Raza M."/>
            <person name="Shah T.M."/>
            <person name="Rai A."/>
            <person name="Jena J.K."/>
        </authorList>
    </citation>
    <scope>NUCLEOTIDE SEQUENCE [LARGE SCALE GENOMIC DNA]</scope>
    <source>
        <strain evidence="7">DASCIFA01</strain>
        <tissue evidence="7">Testis</tissue>
    </source>
</reference>
<feature type="region of interest" description="N-terminal hotdog fold" evidence="4">
    <location>
        <begin position="531"/>
        <end position="661"/>
    </location>
</feature>
<evidence type="ECO:0000313" key="8">
    <source>
        <dbReference type="EMBL" id="RXN37305.1"/>
    </source>
</evidence>
<dbReference type="InterPro" id="IPR049552">
    <property type="entry name" value="PKS_DH_N"/>
</dbReference>
<dbReference type="CDD" id="cd00833">
    <property type="entry name" value="PKS"/>
    <property type="match status" value="1"/>
</dbReference>
<keyword evidence="1" id="KW-0596">Phosphopantetheine</keyword>
<proteinExistence type="predicted"/>
<feature type="active site" description="Proton acceptor; for dehydratase activity" evidence="4">
    <location>
        <position position="568"/>
    </location>
</feature>
<dbReference type="InterPro" id="IPR020807">
    <property type="entry name" value="PKS_DH"/>
</dbReference>
<dbReference type="SMART" id="SM00827">
    <property type="entry name" value="PKS_AT"/>
    <property type="match status" value="1"/>
</dbReference>
<evidence type="ECO:0000313" key="9">
    <source>
        <dbReference type="Proteomes" id="UP000290572"/>
    </source>
</evidence>
<dbReference type="Gene3D" id="3.40.366.10">
    <property type="entry name" value="Malonyl-Coenzyme A Acyl Carrier Protein, domain 2"/>
    <property type="match status" value="1"/>
</dbReference>
<dbReference type="InterPro" id="IPR016035">
    <property type="entry name" value="Acyl_Trfase/lysoPLipase"/>
</dbReference>
<dbReference type="Pfam" id="PF21089">
    <property type="entry name" value="PKS_DH_N"/>
    <property type="match status" value="1"/>
</dbReference>
<dbReference type="InterPro" id="IPR014043">
    <property type="entry name" value="Acyl_transferase_dom"/>
</dbReference>
<dbReference type="EMBL" id="QBIY01006016">
    <property type="protein sequence ID" value="RXN37305.1"/>
    <property type="molecule type" value="Genomic_DNA"/>
</dbReference>
<dbReference type="STRING" id="84645.A0A498NV78"/>
<keyword evidence="2" id="KW-0597">Phosphoprotein</keyword>
<dbReference type="Pfam" id="PF14765">
    <property type="entry name" value="PS-DH"/>
    <property type="match status" value="1"/>
</dbReference>
<evidence type="ECO:0000256" key="1">
    <source>
        <dbReference type="ARBA" id="ARBA00022450"/>
    </source>
</evidence>
<evidence type="ECO:0000313" key="7">
    <source>
        <dbReference type="EMBL" id="RXN35499.1"/>
    </source>
</evidence>
<dbReference type="PANTHER" id="PTHR45681:SF8">
    <property type="entry name" value="CARRIER DOMAIN-CONTAINING PROTEIN"/>
    <property type="match status" value="1"/>
</dbReference>
<dbReference type="InterPro" id="IPR020841">
    <property type="entry name" value="PKS_Beta-ketoAc_synthase_dom"/>
</dbReference>
<dbReference type="SUPFAM" id="SSF53901">
    <property type="entry name" value="Thiolase-like"/>
    <property type="match status" value="2"/>
</dbReference>
<dbReference type="InterPro" id="IPR050444">
    <property type="entry name" value="Polyketide_Synthase"/>
</dbReference>
<dbReference type="GO" id="GO:0004315">
    <property type="term" value="F:3-oxoacyl-[acyl-carrier-protein] synthase activity"/>
    <property type="evidence" value="ECO:0007669"/>
    <property type="project" value="InterPro"/>
</dbReference>
<dbReference type="GO" id="GO:0006633">
    <property type="term" value="P:fatty acid biosynthetic process"/>
    <property type="evidence" value="ECO:0007669"/>
    <property type="project" value="InterPro"/>
</dbReference>
<dbReference type="InterPro" id="IPR049551">
    <property type="entry name" value="PKS_DH_C"/>
</dbReference>
<feature type="active site" description="Proton donor; for dehydratase activity" evidence="4">
    <location>
        <position position="738"/>
    </location>
</feature>
<keyword evidence="9" id="KW-1185">Reference proteome</keyword>
<dbReference type="Proteomes" id="UP000290572">
    <property type="component" value="Unassembled WGS sequence"/>
</dbReference>
<protein>
    <submittedName>
        <fullName evidence="7">Putative polyketide synthase 16</fullName>
    </submittedName>
</protein>
<dbReference type="AlphaFoldDB" id="A0A498NV78"/>
<dbReference type="InterPro" id="IPR018201">
    <property type="entry name" value="Ketoacyl_synth_AS"/>
</dbReference>
<dbReference type="Pfam" id="PF00109">
    <property type="entry name" value="ketoacyl-synt"/>
    <property type="match status" value="1"/>
</dbReference>